<feature type="chain" id="PRO_5021269952" description="Lipoprotein" evidence="1">
    <location>
        <begin position="25"/>
        <end position="171"/>
    </location>
</feature>
<organism evidence="2 3">
    <name type="scientific">Brevundimonas intermedia</name>
    <dbReference type="NCBI Taxonomy" id="74315"/>
    <lineage>
        <taxon>Bacteria</taxon>
        <taxon>Pseudomonadati</taxon>
        <taxon>Pseudomonadota</taxon>
        <taxon>Alphaproteobacteria</taxon>
        <taxon>Caulobacterales</taxon>
        <taxon>Caulobacteraceae</taxon>
        <taxon>Brevundimonas</taxon>
    </lineage>
</organism>
<gene>
    <name evidence="2" type="ORF">EGY25_04675</name>
</gene>
<dbReference type="SUPFAM" id="SSF117074">
    <property type="entry name" value="Hypothetical protein PA1324"/>
    <property type="match status" value="1"/>
</dbReference>
<feature type="signal peptide" evidence="1">
    <location>
        <begin position="1"/>
        <end position="24"/>
    </location>
</feature>
<evidence type="ECO:0000313" key="3">
    <source>
        <dbReference type="Proteomes" id="UP000298216"/>
    </source>
</evidence>
<keyword evidence="3" id="KW-1185">Reference proteome</keyword>
<comment type="caution">
    <text evidence="2">The sequence shown here is derived from an EMBL/GenBank/DDBJ whole genome shotgun (WGS) entry which is preliminary data.</text>
</comment>
<sequence length="171" mass="17805">MSIRPFAAPGLALALTAAALSACAPTTGGGLPYAGPAAFDEGDFGWSQMPGRNSIEGQVAFAQDGKTFACVGSAGLTPDTPYTRARFRTLYGSTERAAVPAAVVRARTVPDANANYSGYVRSERCENGRVRFDGLPDGGWFLIVPVTAGDAPLVLMRHVQTRGGRVVAVTL</sequence>
<name>A0A4Y9RZA8_9CAUL</name>
<accession>A0A4Y9RZA8</accession>
<protein>
    <recommendedName>
        <fullName evidence="4">Lipoprotein</fullName>
    </recommendedName>
</protein>
<proteinExistence type="predicted"/>
<dbReference type="RefSeq" id="WP_135193875.1">
    <property type="nucleotide sequence ID" value="NZ_SPVH01000002.1"/>
</dbReference>
<dbReference type="Proteomes" id="UP000298216">
    <property type="component" value="Unassembled WGS sequence"/>
</dbReference>
<evidence type="ECO:0000256" key="1">
    <source>
        <dbReference type="SAM" id="SignalP"/>
    </source>
</evidence>
<keyword evidence="1" id="KW-0732">Signal</keyword>
<evidence type="ECO:0008006" key="4">
    <source>
        <dbReference type="Google" id="ProtNLM"/>
    </source>
</evidence>
<dbReference type="AlphaFoldDB" id="A0A4Y9RZA8"/>
<dbReference type="PROSITE" id="PS51257">
    <property type="entry name" value="PROKAR_LIPOPROTEIN"/>
    <property type="match status" value="1"/>
</dbReference>
<reference evidence="2 3" key="1">
    <citation type="submission" date="2019-03" db="EMBL/GenBank/DDBJ databases">
        <title>Draft genome of Brevundimonas sp. a heavy metal resistant soil bacteria.</title>
        <authorList>
            <person name="Soto J."/>
        </authorList>
    </citation>
    <scope>NUCLEOTIDE SEQUENCE [LARGE SCALE GENOMIC DNA]</scope>
    <source>
        <strain evidence="2 3">B-10</strain>
    </source>
</reference>
<dbReference type="OrthoDB" id="5677277at2"/>
<dbReference type="EMBL" id="SPVH01000002">
    <property type="protein sequence ID" value="TFW14490.1"/>
    <property type="molecule type" value="Genomic_DNA"/>
</dbReference>
<evidence type="ECO:0000313" key="2">
    <source>
        <dbReference type="EMBL" id="TFW14490.1"/>
    </source>
</evidence>